<dbReference type="AlphaFoldDB" id="A0A2C5Y6H8"/>
<dbReference type="InterPro" id="IPR014025">
    <property type="entry name" value="Glutaredoxin_subgr"/>
</dbReference>
<evidence type="ECO:0000256" key="5">
    <source>
        <dbReference type="ARBA" id="ARBA00023284"/>
    </source>
</evidence>
<dbReference type="CDD" id="cd03419">
    <property type="entry name" value="GRX_GRXh_1_2_like"/>
    <property type="match status" value="1"/>
</dbReference>
<dbReference type="EMBL" id="NJET01000033">
    <property type="protein sequence ID" value="PHH64307.1"/>
    <property type="molecule type" value="Genomic_DNA"/>
</dbReference>
<dbReference type="GO" id="GO:0005796">
    <property type="term" value="C:Golgi lumen"/>
    <property type="evidence" value="ECO:0007669"/>
    <property type="project" value="UniProtKB-ARBA"/>
</dbReference>
<dbReference type="GO" id="GO:0005634">
    <property type="term" value="C:nucleus"/>
    <property type="evidence" value="ECO:0007669"/>
    <property type="project" value="TreeGrafter"/>
</dbReference>
<dbReference type="OrthoDB" id="418495at2759"/>
<dbReference type="InterPro" id="IPR002109">
    <property type="entry name" value="Glutaredoxin"/>
</dbReference>
<dbReference type="PANTHER" id="PTHR45694">
    <property type="entry name" value="GLUTAREDOXIN 2"/>
    <property type="match status" value="1"/>
</dbReference>
<evidence type="ECO:0000313" key="7">
    <source>
        <dbReference type="EMBL" id="PHH64307.1"/>
    </source>
</evidence>
<dbReference type="PROSITE" id="PS00195">
    <property type="entry name" value="GLUTAREDOXIN_1"/>
    <property type="match status" value="1"/>
</dbReference>
<keyword evidence="5" id="KW-0676">Redox-active center</keyword>
<comment type="similarity">
    <text evidence="1">Belongs to the glutaredoxin family. Monothiol subfamily.</text>
</comment>
<gene>
    <name evidence="7" type="ORF">CDD81_4791</name>
</gene>
<reference evidence="7 8" key="1">
    <citation type="submission" date="2017-06" db="EMBL/GenBank/DDBJ databases">
        <title>Ant-infecting Ophiocordyceps genomes reveal a high diversity of potential behavioral manipulation genes and a possible major role for enterotoxins.</title>
        <authorList>
            <person name="De Bekker C."/>
            <person name="Evans H.C."/>
            <person name="Brachmann A."/>
            <person name="Hughes D.P."/>
        </authorList>
    </citation>
    <scope>NUCLEOTIDE SEQUENCE [LARGE SCALE GENOMIC DNA]</scope>
    <source>
        <strain evidence="7 8">Map64</strain>
    </source>
</reference>
<dbReference type="NCBIfam" id="TIGR02180">
    <property type="entry name" value="GRX_euk"/>
    <property type="match status" value="1"/>
</dbReference>
<evidence type="ECO:0000256" key="3">
    <source>
        <dbReference type="ARBA" id="ARBA00022982"/>
    </source>
</evidence>
<dbReference type="PRINTS" id="PR00160">
    <property type="entry name" value="GLUTAREDOXIN"/>
</dbReference>
<dbReference type="PROSITE" id="PS51354">
    <property type="entry name" value="GLUTAREDOXIN_2"/>
    <property type="match status" value="1"/>
</dbReference>
<dbReference type="SUPFAM" id="SSF52833">
    <property type="entry name" value="Thioredoxin-like"/>
    <property type="match status" value="1"/>
</dbReference>
<dbReference type="GO" id="GO:0004362">
    <property type="term" value="F:glutathione-disulfide reductase (NADPH) activity"/>
    <property type="evidence" value="ECO:0007669"/>
    <property type="project" value="UniProtKB-ARBA"/>
</dbReference>
<dbReference type="InterPro" id="IPR011899">
    <property type="entry name" value="Glutaredoxin_euk/vir"/>
</dbReference>
<dbReference type="InterPro" id="IPR036249">
    <property type="entry name" value="Thioredoxin-like_sf"/>
</dbReference>
<evidence type="ECO:0000256" key="1">
    <source>
        <dbReference type="ARBA" id="ARBA00009630"/>
    </source>
</evidence>
<dbReference type="PANTHER" id="PTHR45694:SF18">
    <property type="entry name" value="GLUTAREDOXIN-1-RELATED"/>
    <property type="match status" value="1"/>
</dbReference>
<dbReference type="Proteomes" id="UP000226192">
    <property type="component" value="Unassembled WGS sequence"/>
</dbReference>
<name>A0A2C5Y6H8_9HYPO</name>
<keyword evidence="3" id="KW-0249">Electron transport</keyword>
<dbReference type="GO" id="GO:0034599">
    <property type="term" value="P:cellular response to oxidative stress"/>
    <property type="evidence" value="ECO:0007669"/>
    <property type="project" value="TreeGrafter"/>
</dbReference>
<dbReference type="FunFam" id="3.40.30.10:FF:000093">
    <property type="entry name" value="Glutaredoxin 2"/>
    <property type="match status" value="1"/>
</dbReference>
<protein>
    <recommendedName>
        <fullName evidence="6">Glutaredoxin domain-containing protein</fullName>
    </recommendedName>
</protein>
<evidence type="ECO:0000256" key="4">
    <source>
        <dbReference type="ARBA" id="ARBA00023157"/>
    </source>
</evidence>
<comment type="caution">
    <text evidence="7">The sequence shown here is derived from an EMBL/GenBank/DDBJ whole genome shotgun (WGS) entry which is preliminary data.</text>
</comment>
<evidence type="ECO:0000256" key="2">
    <source>
        <dbReference type="ARBA" id="ARBA00022448"/>
    </source>
</evidence>
<keyword evidence="2" id="KW-0813">Transport</keyword>
<dbReference type="Gene3D" id="3.40.30.10">
    <property type="entry name" value="Glutaredoxin"/>
    <property type="match status" value="1"/>
</dbReference>
<keyword evidence="4" id="KW-1015">Disulfide bond</keyword>
<sequence>MAEASTKVQHFIDDNAVMVFSKSYCPYCEKTKKTLSELGAEYTTVELDKEDDGSELQDALEKITGQRTVPNVLIKKKHIGGNSDIQELNKLGKLADLLKESGALKAQL</sequence>
<proteinExistence type="inferred from homology"/>
<feature type="domain" description="Glutaredoxin" evidence="6">
    <location>
        <begin position="17"/>
        <end position="79"/>
    </location>
</feature>
<organism evidence="7 8">
    <name type="scientific">Ophiocordyceps australis</name>
    <dbReference type="NCBI Taxonomy" id="1399860"/>
    <lineage>
        <taxon>Eukaryota</taxon>
        <taxon>Fungi</taxon>
        <taxon>Dikarya</taxon>
        <taxon>Ascomycota</taxon>
        <taxon>Pezizomycotina</taxon>
        <taxon>Sordariomycetes</taxon>
        <taxon>Hypocreomycetidae</taxon>
        <taxon>Hypocreales</taxon>
        <taxon>Ophiocordycipitaceae</taxon>
        <taxon>Ophiocordyceps</taxon>
    </lineage>
</organism>
<dbReference type="GO" id="GO:0005801">
    <property type="term" value="C:cis-Golgi network"/>
    <property type="evidence" value="ECO:0007669"/>
    <property type="project" value="UniProtKB-ARBA"/>
</dbReference>
<evidence type="ECO:0000259" key="6">
    <source>
        <dbReference type="Pfam" id="PF00462"/>
    </source>
</evidence>
<dbReference type="STRING" id="1399860.A0A2C5Y6H8"/>
<dbReference type="InterPro" id="IPR011767">
    <property type="entry name" value="GLR_AS"/>
</dbReference>
<accession>A0A2C5Y6H8</accession>
<keyword evidence="8" id="KW-1185">Reference proteome</keyword>
<dbReference type="Pfam" id="PF00462">
    <property type="entry name" value="Glutaredoxin"/>
    <property type="match status" value="1"/>
</dbReference>
<evidence type="ECO:0000313" key="8">
    <source>
        <dbReference type="Proteomes" id="UP000226192"/>
    </source>
</evidence>